<keyword evidence="1" id="KW-0812">Transmembrane</keyword>
<evidence type="ECO:0000313" key="2">
    <source>
        <dbReference type="EMBL" id="KAJ9165357.1"/>
    </source>
</evidence>
<accession>A0AA38S2F0</accession>
<keyword evidence="1" id="KW-0472">Membrane</keyword>
<reference evidence="2" key="1">
    <citation type="submission" date="2022-07" db="EMBL/GenBank/DDBJ databases">
        <title>Fungi with potential for degradation of polypropylene.</title>
        <authorList>
            <person name="Gostincar C."/>
        </authorList>
    </citation>
    <scope>NUCLEOTIDE SEQUENCE</scope>
    <source>
        <strain evidence="2">EXF-13287</strain>
    </source>
</reference>
<sequence length="119" mass="13119">MTEWKSHFPVGRPPVLPPSLLSQPTVDADVNDPDDLAPLSHFFLVYDVYLGSFVVLLWTAYLRLVVGGRRGEQAGRQGVLAKAVRWTAVGGPIAATAALLWEWDEVLVRRNGVVGKKRL</sequence>
<gene>
    <name evidence="2" type="ORF">NKR19_g447</name>
</gene>
<proteinExistence type="predicted"/>
<keyword evidence="3" id="KW-1185">Reference proteome</keyword>
<dbReference type="AlphaFoldDB" id="A0AA38S2F0"/>
<protein>
    <submittedName>
        <fullName evidence="2">Uncharacterized protein</fullName>
    </submittedName>
</protein>
<dbReference type="Proteomes" id="UP001174691">
    <property type="component" value="Unassembled WGS sequence"/>
</dbReference>
<dbReference type="EMBL" id="JANBVN010000004">
    <property type="protein sequence ID" value="KAJ9165357.1"/>
    <property type="molecule type" value="Genomic_DNA"/>
</dbReference>
<feature type="transmembrane region" description="Helical" evidence="1">
    <location>
        <begin position="43"/>
        <end position="62"/>
    </location>
</feature>
<comment type="caution">
    <text evidence="2">The sequence shown here is derived from an EMBL/GenBank/DDBJ whole genome shotgun (WGS) entry which is preliminary data.</text>
</comment>
<name>A0AA38S2F0_9PEZI</name>
<evidence type="ECO:0000313" key="3">
    <source>
        <dbReference type="Proteomes" id="UP001174691"/>
    </source>
</evidence>
<organism evidence="2 3">
    <name type="scientific">Coniochaeta hoffmannii</name>
    <dbReference type="NCBI Taxonomy" id="91930"/>
    <lineage>
        <taxon>Eukaryota</taxon>
        <taxon>Fungi</taxon>
        <taxon>Dikarya</taxon>
        <taxon>Ascomycota</taxon>
        <taxon>Pezizomycotina</taxon>
        <taxon>Sordariomycetes</taxon>
        <taxon>Sordariomycetidae</taxon>
        <taxon>Coniochaetales</taxon>
        <taxon>Coniochaetaceae</taxon>
        <taxon>Coniochaeta</taxon>
    </lineage>
</organism>
<evidence type="ECO:0000256" key="1">
    <source>
        <dbReference type="SAM" id="Phobius"/>
    </source>
</evidence>
<keyword evidence="1" id="KW-1133">Transmembrane helix</keyword>